<dbReference type="KEGG" id="ctes:O987_21405"/>
<evidence type="ECO:0000313" key="7">
    <source>
        <dbReference type="EMBL" id="AIJ48373.1"/>
    </source>
</evidence>
<dbReference type="AlphaFoldDB" id="A0A076PRN9"/>
<evidence type="ECO:0000256" key="3">
    <source>
        <dbReference type="ARBA" id="ARBA00022490"/>
    </source>
</evidence>
<evidence type="ECO:0000256" key="2">
    <source>
        <dbReference type="ARBA" id="ARBA00010610"/>
    </source>
</evidence>
<dbReference type="PANTHER" id="PTHR38097">
    <property type="match status" value="1"/>
</dbReference>
<dbReference type="EMBL" id="CP006704">
    <property type="protein sequence ID" value="AIJ48373.1"/>
    <property type="molecule type" value="Genomic_DNA"/>
</dbReference>
<name>A0A076PRN9_COMTE</name>
<feature type="compositionally biased region" description="Basic and acidic residues" evidence="5">
    <location>
        <begin position="87"/>
        <end position="96"/>
    </location>
</feature>
<feature type="domain" description="DNA-binding protein H-NS-like C-terminal" evidence="6">
    <location>
        <begin position="57"/>
        <end position="96"/>
    </location>
</feature>
<evidence type="ECO:0000259" key="6">
    <source>
        <dbReference type="SMART" id="SM00528"/>
    </source>
</evidence>
<dbReference type="RefSeq" id="WP_003052529.1">
    <property type="nucleotide sequence ID" value="NZ_CP006704.1"/>
</dbReference>
<organism evidence="7 8">
    <name type="scientific">Comamonas testosteroni TK102</name>
    <dbReference type="NCBI Taxonomy" id="1392005"/>
    <lineage>
        <taxon>Bacteria</taxon>
        <taxon>Pseudomonadati</taxon>
        <taxon>Pseudomonadota</taxon>
        <taxon>Betaproteobacteria</taxon>
        <taxon>Burkholderiales</taxon>
        <taxon>Comamonadaceae</taxon>
        <taxon>Comamonas</taxon>
    </lineage>
</organism>
<comment type="subcellular location">
    <subcellularLocation>
        <location evidence="1">Cytoplasm</location>
        <location evidence="1">Nucleoid</location>
    </subcellularLocation>
</comment>
<reference evidence="7 8" key="1">
    <citation type="journal article" date="2014" name="Genome Announc.">
        <title>Complete Genome Sequence of Polychlorinated Biphenyl Degrader Comamonas testosteroni TK102 (NBRC 109938).</title>
        <authorList>
            <person name="Fukuda K."/>
            <person name="Hosoyama A."/>
            <person name="Tsuchikane K."/>
            <person name="Ohji S."/>
            <person name="Yamazoe A."/>
            <person name="Fujita N."/>
            <person name="Shintani M."/>
            <person name="Kimbara K."/>
        </authorList>
    </citation>
    <scope>NUCLEOTIDE SEQUENCE [LARGE SCALE GENOMIC DNA]</scope>
    <source>
        <strain evidence="7">TK102</strain>
    </source>
</reference>
<dbReference type="SMART" id="SM00528">
    <property type="entry name" value="HNS"/>
    <property type="match status" value="1"/>
</dbReference>
<dbReference type="InterPro" id="IPR027444">
    <property type="entry name" value="H-NS_C_dom"/>
</dbReference>
<comment type="similarity">
    <text evidence="2">Belongs to the histone-like protein H-NS family.</text>
</comment>
<dbReference type="PANTHER" id="PTHR38097:SF2">
    <property type="entry name" value="DNA-BINDING PROTEIN STPA"/>
    <property type="match status" value="1"/>
</dbReference>
<accession>A0A076PRN9</accession>
<dbReference type="Gene3D" id="4.10.430.30">
    <property type="match status" value="1"/>
</dbReference>
<keyword evidence="4" id="KW-0238">DNA-binding</keyword>
<evidence type="ECO:0000256" key="4">
    <source>
        <dbReference type="ARBA" id="ARBA00023125"/>
    </source>
</evidence>
<feature type="region of interest" description="Disordered" evidence="5">
    <location>
        <begin position="56"/>
        <end position="96"/>
    </location>
</feature>
<protein>
    <submittedName>
        <fullName evidence="7">Histone</fullName>
    </submittedName>
</protein>
<gene>
    <name evidence="7" type="ORF">O987_21405</name>
</gene>
<proteinExistence type="inferred from homology"/>
<evidence type="ECO:0000256" key="1">
    <source>
        <dbReference type="ARBA" id="ARBA00004453"/>
    </source>
</evidence>
<sequence length="96" mass="10746">MSTYKELLKQREELEQQINEARSRELAEAVSKVRGLIAEYGLTAEDVFPPARARSSANAGAKVAPKYRDPATGQTWTGRGKPPKWIADQDREKFAI</sequence>
<dbReference type="Pfam" id="PF00816">
    <property type="entry name" value="Histone_HNS"/>
    <property type="match status" value="1"/>
</dbReference>
<dbReference type="Proteomes" id="UP000028782">
    <property type="component" value="Chromosome"/>
</dbReference>
<evidence type="ECO:0000256" key="5">
    <source>
        <dbReference type="SAM" id="MobiDB-lite"/>
    </source>
</evidence>
<dbReference type="GO" id="GO:0003677">
    <property type="term" value="F:DNA binding"/>
    <property type="evidence" value="ECO:0007669"/>
    <property type="project" value="UniProtKB-KW"/>
</dbReference>
<dbReference type="GO" id="GO:0009295">
    <property type="term" value="C:nucleoid"/>
    <property type="evidence" value="ECO:0007669"/>
    <property type="project" value="UniProtKB-SubCell"/>
</dbReference>
<dbReference type="GeneID" id="69561408"/>
<keyword evidence="3" id="KW-0963">Cytoplasm</keyword>
<evidence type="ECO:0000313" key="8">
    <source>
        <dbReference type="Proteomes" id="UP000028782"/>
    </source>
</evidence>
<dbReference type="SUPFAM" id="SSF81273">
    <property type="entry name" value="H-NS histone-like proteins"/>
    <property type="match status" value="1"/>
</dbReference>
<dbReference type="HOGENOM" id="CLU_117503_5_1_4"/>